<keyword evidence="1 4" id="KW-0812">Transmembrane</keyword>
<dbReference type="PANTHER" id="PTHR23521:SF3">
    <property type="entry name" value="MFS TRANSPORTER"/>
    <property type="match status" value="1"/>
</dbReference>
<dbReference type="InterPro" id="IPR036259">
    <property type="entry name" value="MFS_trans_sf"/>
</dbReference>
<dbReference type="PROSITE" id="PS50850">
    <property type="entry name" value="MFS"/>
    <property type="match status" value="1"/>
</dbReference>
<dbReference type="PATRIC" id="fig|199.248.peg.630"/>
<keyword evidence="2 4" id="KW-1133">Transmembrane helix</keyword>
<feature type="transmembrane region" description="Helical" evidence="4">
    <location>
        <begin position="290"/>
        <end position="309"/>
    </location>
</feature>
<keyword evidence="3 4" id="KW-0472">Membrane</keyword>
<dbReference type="Gene3D" id="1.20.1250.20">
    <property type="entry name" value="MFS general substrate transporter like domains"/>
    <property type="match status" value="2"/>
</dbReference>
<dbReference type="Proteomes" id="UP000066049">
    <property type="component" value="Chromosome"/>
</dbReference>
<evidence type="ECO:0000256" key="3">
    <source>
        <dbReference type="ARBA" id="ARBA00023136"/>
    </source>
</evidence>
<feature type="transmembrane region" description="Helical" evidence="4">
    <location>
        <begin position="162"/>
        <end position="180"/>
    </location>
</feature>
<evidence type="ECO:0000313" key="7">
    <source>
        <dbReference type="Proteomes" id="UP000066049"/>
    </source>
</evidence>
<evidence type="ECO:0000259" key="5">
    <source>
        <dbReference type="PROSITE" id="PS50850"/>
    </source>
</evidence>
<feature type="transmembrane region" description="Helical" evidence="4">
    <location>
        <begin position="201"/>
        <end position="231"/>
    </location>
</feature>
<evidence type="ECO:0000256" key="4">
    <source>
        <dbReference type="SAM" id="Phobius"/>
    </source>
</evidence>
<sequence length="414" mass="45389">MASSFRIIRSMGPLFLGMSLLFIGNGLVIASCSALLKQNGVGELEIGLINTGFFVGALISTITAHRVISTTGHIRAFAIFSAIFAVSAMLHAVNQNLVFWAILRAFLGYCYYALLMVIESWLNAKIPNKIRSRVIAFYEGVFYTSFGLGILILALNLNTFEIFIISAAFIMLSSIPLNLIRINQPQIPERQPINIPKIFGIVPLALVGALIAGLAINGFFSMASLFVLLQGYGTKEASFFMTVAMIGGFLAQVFIGSFSDRYGRRPAILLCSSVALISAVLFLLNGKNLTVEYLLSFFFGAGIFCTYGLSLARANDEITDKTKSVQVARALLFSYSLASLFSPLLMSYAMKIFGAFGFIYVYLVLFAGLILFALTQKTIPQHMRKEYNDRLVARTAGIATIEQNGNFADRKNKK</sequence>
<feature type="transmembrane region" description="Helical" evidence="4">
    <location>
        <begin position="355"/>
        <end position="375"/>
    </location>
</feature>
<dbReference type="InterPro" id="IPR047200">
    <property type="entry name" value="MFS_YcaD-like"/>
</dbReference>
<dbReference type="InterPro" id="IPR020846">
    <property type="entry name" value="MFS_dom"/>
</dbReference>
<dbReference type="InterPro" id="IPR011701">
    <property type="entry name" value="MFS"/>
</dbReference>
<dbReference type="GO" id="GO:0022857">
    <property type="term" value="F:transmembrane transporter activity"/>
    <property type="evidence" value="ECO:0007669"/>
    <property type="project" value="InterPro"/>
</dbReference>
<dbReference type="AlphaFoldDB" id="A0A0M3V249"/>
<dbReference type="KEGG" id="ccoc:CCON33237_0600"/>
<dbReference type="RefSeq" id="WP_054196343.1">
    <property type="nucleotide sequence ID" value="NZ_CABMKQ010000053.1"/>
</dbReference>
<evidence type="ECO:0000256" key="2">
    <source>
        <dbReference type="ARBA" id="ARBA00022989"/>
    </source>
</evidence>
<feature type="transmembrane region" description="Helical" evidence="4">
    <location>
        <begin position="46"/>
        <end position="64"/>
    </location>
</feature>
<feature type="transmembrane region" description="Helical" evidence="4">
    <location>
        <begin position="267"/>
        <end position="284"/>
    </location>
</feature>
<evidence type="ECO:0000256" key="1">
    <source>
        <dbReference type="ARBA" id="ARBA00022692"/>
    </source>
</evidence>
<feature type="transmembrane region" description="Helical" evidence="4">
    <location>
        <begin position="99"/>
        <end position="122"/>
    </location>
</feature>
<feature type="transmembrane region" description="Helical" evidence="4">
    <location>
        <begin position="330"/>
        <end position="349"/>
    </location>
</feature>
<gene>
    <name evidence="6" type="ORF">CCON33237_0600</name>
</gene>
<dbReference type="PANTHER" id="PTHR23521">
    <property type="entry name" value="TRANSPORTER MFS SUPERFAMILY"/>
    <property type="match status" value="1"/>
</dbReference>
<dbReference type="SUPFAM" id="SSF103473">
    <property type="entry name" value="MFS general substrate transporter"/>
    <property type="match status" value="1"/>
</dbReference>
<protein>
    <submittedName>
        <fullName evidence="6">Major facilitator superfamily transporter, possible sugar permease</fullName>
    </submittedName>
</protein>
<accession>A0A0M3V249</accession>
<feature type="domain" description="Major facilitator superfamily (MFS) profile" evidence="5">
    <location>
        <begin position="201"/>
        <end position="414"/>
    </location>
</feature>
<dbReference type="CDD" id="cd17477">
    <property type="entry name" value="MFS_YcaD_like"/>
    <property type="match status" value="1"/>
</dbReference>
<feature type="transmembrane region" description="Helical" evidence="4">
    <location>
        <begin position="237"/>
        <end position="255"/>
    </location>
</feature>
<proteinExistence type="predicted"/>
<dbReference type="PROSITE" id="PS51257">
    <property type="entry name" value="PROKAR_LIPOPROTEIN"/>
    <property type="match status" value="1"/>
</dbReference>
<dbReference type="GO" id="GO:0005886">
    <property type="term" value="C:plasma membrane"/>
    <property type="evidence" value="ECO:0007669"/>
    <property type="project" value="TreeGrafter"/>
</dbReference>
<dbReference type="EMBL" id="CP012541">
    <property type="protein sequence ID" value="ALF47298.1"/>
    <property type="molecule type" value="Genomic_DNA"/>
</dbReference>
<dbReference type="GeneID" id="28662274"/>
<feature type="transmembrane region" description="Helical" evidence="4">
    <location>
        <begin position="134"/>
        <end position="156"/>
    </location>
</feature>
<reference evidence="7" key="1">
    <citation type="submission" date="2015-08" db="EMBL/GenBank/DDBJ databases">
        <title>Comparative genomics of the Campylobacter concisus group.</title>
        <authorList>
            <person name="Miller W.G."/>
            <person name="Yee E."/>
            <person name="Chapman M.H."/>
            <person name="Huynh S."/>
            <person name="Bono J.L."/>
            <person name="On S.L.W."/>
            <person name="St Leger J."/>
            <person name="Foster G."/>
            <person name="Parker C.T."/>
        </authorList>
    </citation>
    <scope>NUCLEOTIDE SEQUENCE [LARGE SCALE GENOMIC DNA]</scope>
    <source>
        <strain evidence="7">ATCC 33237</strain>
    </source>
</reference>
<feature type="transmembrane region" description="Helical" evidence="4">
    <location>
        <begin position="76"/>
        <end position="93"/>
    </location>
</feature>
<name>A0A0M3V249_9BACT</name>
<evidence type="ECO:0000313" key="6">
    <source>
        <dbReference type="EMBL" id="ALF47298.1"/>
    </source>
</evidence>
<organism evidence="6 7">
    <name type="scientific">Campylobacter concisus</name>
    <dbReference type="NCBI Taxonomy" id="199"/>
    <lineage>
        <taxon>Bacteria</taxon>
        <taxon>Pseudomonadati</taxon>
        <taxon>Campylobacterota</taxon>
        <taxon>Epsilonproteobacteria</taxon>
        <taxon>Campylobacterales</taxon>
        <taxon>Campylobacteraceae</taxon>
        <taxon>Campylobacter</taxon>
    </lineage>
</organism>
<dbReference type="Pfam" id="PF07690">
    <property type="entry name" value="MFS_1"/>
    <property type="match status" value="1"/>
</dbReference>